<feature type="compositionally biased region" description="Polar residues" evidence="1">
    <location>
        <begin position="23"/>
        <end position="50"/>
    </location>
</feature>
<reference evidence="2" key="1">
    <citation type="journal article" date="2023" name="G3 (Bethesda)">
        <title>Whole genome assembly and annotation of the endangered Caribbean coral Acropora cervicornis.</title>
        <authorList>
            <person name="Selwyn J.D."/>
            <person name="Vollmer S.V."/>
        </authorList>
    </citation>
    <scope>NUCLEOTIDE SEQUENCE</scope>
    <source>
        <strain evidence="2">K2</strain>
    </source>
</reference>
<proteinExistence type="predicted"/>
<protein>
    <submittedName>
        <fullName evidence="2">Uncharacterized protein</fullName>
    </submittedName>
</protein>
<feature type="region of interest" description="Disordered" evidence="1">
    <location>
        <begin position="1"/>
        <end position="56"/>
    </location>
</feature>
<dbReference type="AlphaFoldDB" id="A0AAD9R325"/>
<keyword evidence="3" id="KW-1185">Reference proteome</keyword>
<gene>
    <name evidence="2" type="ORF">P5673_003242</name>
</gene>
<name>A0AAD9R325_ACRCE</name>
<organism evidence="2 3">
    <name type="scientific">Acropora cervicornis</name>
    <name type="common">Staghorn coral</name>
    <dbReference type="NCBI Taxonomy" id="6130"/>
    <lineage>
        <taxon>Eukaryota</taxon>
        <taxon>Metazoa</taxon>
        <taxon>Cnidaria</taxon>
        <taxon>Anthozoa</taxon>
        <taxon>Hexacorallia</taxon>
        <taxon>Scleractinia</taxon>
        <taxon>Astrocoeniina</taxon>
        <taxon>Acroporidae</taxon>
        <taxon>Acropora</taxon>
    </lineage>
</organism>
<dbReference type="Proteomes" id="UP001249851">
    <property type="component" value="Unassembled WGS sequence"/>
</dbReference>
<sequence>MQQTATVPSHSTTTSTSPVNSTQGAMTSSTSVNQIQSTNLKTSQSRSTYPQNPPWSPSPSFNCASWSVKQGGCSEACSNVGGTVTETCQCISNSITIPERSVCENYGITTTRTGTCAKLCPASGLQQGELFAISFLLSLRWKFKEKLKAWVAFEQWNKRFGEPVLDSCSTMFARHVYTAYLMFYVKASSNLVSEISVAISYPQ</sequence>
<dbReference type="EMBL" id="JARQWQ010000005">
    <property type="protein sequence ID" value="KAK2571836.1"/>
    <property type="molecule type" value="Genomic_DNA"/>
</dbReference>
<evidence type="ECO:0000313" key="2">
    <source>
        <dbReference type="EMBL" id="KAK2571836.1"/>
    </source>
</evidence>
<comment type="caution">
    <text evidence="2">The sequence shown here is derived from an EMBL/GenBank/DDBJ whole genome shotgun (WGS) entry which is preliminary data.</text>
</comment>
<evidence type="ECO:0000313" key="3">
    <source>
        <dbReference type="Proteomes" id="UP001249851"/>
    </source>
</evidence>
<reference evidence="2" key="2">
    <citation type="journal article" date="2023" name="Science">
        <title>Genomic signatures of disease resistance in endangered staghorn corals.</title>
        <authorList>
            <person name="Vollmer S.V."/>
            <person name="Selwyn J.D."/>
            <person name="Despard B.A."/>
            <person name="Roesel C.L."/>
        </authorList>
    </citation>
    <scope>NUCLEOTIDE SEQUENCE</scope>
    <source>
        <strain evidence="2">K2</strain>
    </source>
</reference>
<evidence type="ECO:0000256" key="1">
    <source>
        <dbReference type="SAM" id="MobiDB-lite"/>
    </source>
</evidence>
<accession>A0AAD9R325</accession>
<feature type="compositionally biased region" description="Low complexity" evidence="1">
    <location>
        <begin position="1"/>
        <end position="22"/>
    </location>
</feature>